<dbReference type="InterPro" id="IPR046347">
    <property type="entry name" value="bZIP_sf"/>
</dbReference>
<keyword evidence="4" id="KW-0238">DNA-binding</keyword>
<evidence type="ECO:0000259" key="9">
    <source>
        <dbReference type="PROSITE" id="PS50217"/>
    </source>
</evidence>
<proteinExistence type="inferred from homology"/>
<dbReference type="GO" id="GO:0006351">
    <property type="term" value="P:DNA-templated transcription"/>
    <property type="evidence" value="ECO:0007669"/>
    <property type="project" value="InterPro"/>
</dbReference>
<dbReference type="InterPro" id="IPR025422">
    <property type="entry name" value="TGA_domain"/>
</dbReference>
<feature type="domain" description="DOG1" evidence="10">
    <location>
        <begin position="165"/>
        <end position="383"/>
    </location>
</feature>
<organism evidence="11 12">
    <name type="scientific">Momordica charantia</name>
    <name type="common">Bitter gourd</name>
    <name type="synonym">Balsam pear</name>
    <dbReference type="NCBI Taxonomy" id="3673"/>
    <lineage>
        <taxon>Eukaryota</taxon>
        <taxon>Viridiplantae</taxon>
        <taxon>Streptophyta</taxon>
        <taxon>Embryophyta</taxon>
        <taxon>Tracheophyta</taxon>
        <taxon>Spermatophyta</taxon>
        <taxon>Magnoliopsida</taxon>
        <taxon>eudicotyledons</taxon>
        <taxon>Gunneridae</taxon>
        <taxon>Pentapetalae</taxon>
        <taxon>rosids</taxon>
        <taxon>fabids</taxon>
        <taxon>Cucurbitales</taxon>
        <taxon>Cucurbitaceae</taxon>
        <taxon>Momordiceae</taxon>
        <taxon>Momordica</taxon>
    </lineage>
</organism>
<evidence type="ECO:0000256" key="4">
    <source>
        <dbReference type="ARBA" id="ARBA00023125"/>
    </source>
</evidence>
<feature type="domain" description="BZIP" evidence="9">
    <location>
        <begin position="94"/>
        <end position="138"/>
    </location>
</feature>
<dbReference type="AlphaFoldDB" id="A0A6J1DG61"/>
<dbReference type="PANTHER" id="PTHR45693">
    <property type="entry name" value="TRANSCRIPTION FACTOR TGA9"/>
    <property type="match status" value="1"/>
</dbReference>
<feature type="coiled-coil region" evidence="8">
    <location>
        <begin position="115"/>
        <end position="142"/>
    </location>
</feature>
<dbReference type="PROSITE" id="PS00036">
    <property type="entry name" value="BZIP_BASIC"/>
    <property type="match status" value="1"/>
</dbReference>
<dbReference type="PROSITE" id="PS50217">
    <property type="entry name" value="BZIP"/>
    <property type="match status" value="1"/>
</dbReference>
<evidence type="ECO:0000256" key="7">
    <source>
        <dbReference type="ARBA" id="ARBA00023242"/>
    </source>
</evidence>
<accession>A0A6J1DG61</accession>
<evidence type="ECO:0000256" key="8">
    <source>
        <dbReference type="SAM" id="Coils"/>
    </source>
</evidence>
<dbReference type="FunFam" id="1.20.5.170:FF:000019">
    <property type="entry name" value="BZIP family transcription factor"/>
    <property type="match status" value="1"/>
</dbReference>
<evidence type="ECO:0000256" key="2">
    <source>
        <dbReference type="ARBA" id="ARBA00007163"/>
    </source>
</evidence>
<keyword evidence="6" id="KW-0804">Transcription</keyword>
<gene>
    <name evidence="12" type="primary">LOC111020210</name>
</gene>
<dbReference type="KEGG" id="mcha:111020210"/>
<dbReference type="PROSITE" id="PS51806">
    <property type="entry name" value="DOG1"/>
    <property type="match status" value="1"/>
</dbReference>
<reference evidence="12" key="1">
    <citation type="submission" date="2025-08" db="UniProtKB">
        <authorList>
            <consortium name="RefSeq"/>
        </authorList>
    </citation>
    <scope>IDENTIFICATION</scope>
    <source>
        <strain evidence="12">OHB3-1</strain>
    </source>
</reference>
<evidence type="ECO:0000313" key="12">
    <source>
        <dbReference type="RefSeq" id="XP_022152494.1"/>
    </source>
</evidence>
<dbReference type="Proteomes" id="UP000504603">
    <property type="component" value="Unplaced"/>
</dbReference>
<dbReference type="GeneID" id="111020210"/>
<keyword evidence="11" id="KW-1185">Reference proteome</keyword>
<keyword evidence="8" id="KW-0175">Coiled coil</keyword>
<evidence type="ECO:0000256" key="5">
    <source>
        <dbReference type="ARBA" id="ARBA00023159"/>
    </source>
</evidence>
<protein>
    <submittedName>
        <fullName evidence="12">Transcription factor TGA7-like isoform X1</fullName>
    </submittedName>
</protein>
<dbReference type="SMART" id="SM00338">
    <property type="entry name" value="BRLZ"/>
    <property type="match status" value="1"/>
</dbReference>
<dbReference type="GO" id="GO:0005634">
    <property type="term" value="C:nucleus"/>
    <property type="evidence" value="ECO:0007669"/>
    <property type="project" value="UniProtKB-SubCell"/>
</dbReference>
<dbReference type="GO" id="GO:0003700">
    <property type="term" value="F:DNA-binding transcription factor activity"/>
    <property type="evidence" value="ECO:0007669"/>
    <property type="project" value="InterPro"/>
</dbReference>
<name>A0A6J1DG61_MOMCH</name>
<sequence length="388" mass="44553">MATSPEREEYVHFTLMIGQQSMSSSSTQLCASRMGIYEPFHQFSSWGNAFGSRLESSVSPIIKVDDCVDNKPEFIPSESMDHLESSQEMNKPINDKVQRRLAQNREAARKSRMRKKVYVQQLETSRLKLAQLEQELERTRQKGVYSSCVIDTGHLGFGGSVNPGIAAFETEYNHWVEEQQRQIIELRKALQLHITDIELQILVESSLKHYYNLFCMKQNAARADVFYLMSGVWRTSAERFFLWIGGFRPSELLNVLKAYLEPLNEQQRADIHNLQQSSRQAEDALSQGMEKLHQNLSHSIANDPLGSYISQMGDGMEKLEVLKSFISQPSDCYNFLEQADHLRQETLKRMSHILTTKQAAQGLLALGEYFHRLRVLSSLWSARPREPS</sequence>
<dbReference type="GO" id="GO:0000976">
    <property type="term" value="F:transcription cis-regulatory region binding"/>
    <property type="evidence" value="ECO:0007669"/>
    <property type="project" value="UniProtKB-ARBA"/>
</dbReference>
<dbReference type="SUPFAM" id="SSF57959">
    <property type="entry name" value="Leucine zipper domain"/>
    <property type="match status" value="1"/>
</dbReference>
<evidence type="ECO:0000256" key="1">
    <source>
        <dbReference type="ARBA" id="ARBA00004123"/>
    </source>
</evidence>
<keyword evidence="7" id="KW-0539">Nucleus</keyword>
<evidence type="ECO:0000256" key="6">
    <source>
        <dbReference type="ARBA" id="ARBA00023163"/>
    </source>
</evidence>
<evidence type="ECO:0000256" key="3">
    <source>
        <dbReference type="ARBA" id="ARBA00023015"/>
    </source>
</evidence>
<dbReference type="OrthoDB" id="2015618at2759"/>
<comment type="subcellular location">
    <subcellularLocation>
        <location evidence="1">Nucleus</location>
    </subcellularLocation>
</comment>
<dbReference type="Pfam" id="PF14144">
    <property type="entry name" value="DOG1"/>
    <property type="match status" value="1"/>
</dbReference>
<evidence type="ECO:0000313" key="11">
    <source>
        <dbReference type="Proteomes" id="UP000504603"/>
    </source>
</evidence>
<dbReference type="RefSeq" id="XP_022152494.1">
    <property type="nucleotide sequence ID" value="XM_022296802.1"/>
</dbReference>
<dbReference type="PANTHER" id="PTHR45693:SF7">
    <property type="entry name" value="TRANSCRIPTION FACTOR TGA7"/>
    <property type="match status" value="1"/>
</dbReference>
<keyword evidence="3" id="KW-0805">Transcription regulation</keyword>
<dbReference type="Pfam" id="PF00170">
    <property type="entry name" value="bZIP_1"/>
    <property type="match status" value="1"/>
</dbReference>
<comment type="similarity">
    <text evidence="2">Belongs to the bZIP family.</text>
</comment>
<dbReference type="Gene3D" id="1.20.5.170">
    <property type="match status" value="1"/>
</dbReference>
<keyword evidence="5" id="KW-0010">Activator</keyword>
<dbReference type="InterPro" id="IPR004827">
    <property type="entry name" value="bZIP"/>
</dbReference>
<evidence type="ECO:0000259" key="10">
    <source>
        <dbReference type="PROSITE" id="PS51806"/>
    </source>
</evidence>